<evidence type="ECO:0000313" key="3">
    <source>
        <dbReference type="Proteomes" id="UP001597383"/>
    </source>
</evidence>
<accession>A0ABW4VXR0</accession>
<evidence type="ECO:0008006" key="4">
    <source>
        <dbReference type="Google" id="ProtNLM"/>
    </source>
</evidence>
<dbReference type="RefSeq" id="WP_377555067.1">
    <property type="nucleotide sequence ID" value="NZ_JBHUHQ010000006.1"/>
</dbReference>
<name>A0ABW4VXR0_9BACI</name>
<feature type="region of interest" description="Disordered" evidence="1">
    <location>
        <begin position="1"/>
        <end position="40"/>
    </location>
</feature>
<sequence>MKNKDKKAQFEMPTQANQDGEISMRGGLKENYPLDSMNKMTGDSVAEHKKLEAANEVIAEKEIGQTYNNS</sequence>
<evidence type="ECO:0000256" key="1">
    <source>
        <dbReference type="SAM" id="MobiDB-lite"/>
    </source>
</evidence>
<proteinExistence type="predicted"/>
<protein>
    <recommendedName>
        <fullName evidence="4">DUF4025 domain-containing protein</fullName>
    </recommendedName>
</protein>
<dbReference type="Proteomes" id="UP001597383">
    <property type="component" value="Unassembled WGS sequence"/>
</dbReference>
<comment type="caution">
    <text evidence="2">The sequence shown here is derived from an EMBL/GenBank/DDBJ whole genome shotgun (WGS) entry which is preliminary data.</text>
</comment>
<keyword evidence="3" id="KW-1185">Reference proteome</keyword>
<evidence type="ECO:0000313" key="2">
    <source>
        <dbReference type="EMBL" id="MFD2043340.1"/>
    </source>
</evidence>
<reference evidence="3" key="1">
    <citation type="journal article" date="2019" name="Int. J. Syst. Evol. Microbiol.">
        <title>The Global Catalogue of Microorganisms (GCM) 10K type strain sequencing project: providing services to taxonomists for standard genome sequencing and annotation.</title>
        <authorList>
            <consortium name="The Broad Institute Genomics Platform"/>
            <consortium name="The Broad Institute Genome Sequencing Center for Infectious Disease"/>
            <person name="Wu L."/>
            <person name="Ma J."/>
        </authorList>
    </citation>
    <scope>NUCLEOTIDE SEQUENCE [LARGE SCALE GENOMIC DNA]</scope>
    <source>
        <strain evidence="3">R28</strain>
    </source>
</reference>
<dbReference type="EMBL" id="JBHUHQ010000006">
    <property type="protein sequence ID" value="MFD2043340.1"/>
    <property type="molecule type" value="Genomic_DNA"/>
</dbReference>
<organism evidence="2 3">
    <name type="scientific">Ornithinibacillus salinisoli</name>
    <dbReference type="NCBI Taxonomy" id="1848459"/>
    <lineage>
        <taxon>Bacteria</taxon>
        <taxon>Bacillati</taxon>
        <taxon>Bacillota</taxon>
        <taxon>Bacilli</taxon>
        <taxon>Bacillales</taxon>
        <taxon>Bacillaceae</taxon>
        <taxon>Ornithinibacillus</taxon>
    </lineage>
</organism>
<gene>
    <name evidence="2" type="ORF">ACFSJF_03455</name>
</gene>